<feature type="region of interest" description="Disordered" evidence="1">
    <location>
        <begin position="65"/>
        <end position="84"/>
    </location>
</feature>
<evidence type="ECO:0000259" key="2">
    <source>
        <dbReference type="Pfam" id="PF12728"/>
    </source>
</evidence>
<protein>
    <submittedName>
        <fullName evidence="3">Helix-turn-helix domain-containing protein</fullName>
    </submittedName>
</protein>
<accession>A0A8I0FWU5</accession>
<comment type="caution">
    <text evidence="3">The sequence shown here is derived from an EMBL/GenBank/DDBJ whole genome shotgun (WGS) entry which is preliminary data.</text>
</comment>
<gene>
    <name evidence="3" type="ORF">IDH50_01320</name>
</gene>
<dbReference type="InterPro" id="IPR041657">
    <property type="entry name" value="HTH_17"/>
</dbReference>
<evidence type="ECO:0000313" key="3">
    <source>
        <dbReference type="EMBL" id="MBD1268864.1"/>
    </source>
</evidence>
<organism evidence="3 4">
    <name type="scientific">Aeromicrobium tamlense</name>
    <dbReference type="NCBI Taxonomy" id="375541"/>
    <lineage>
        <taxon>Bacteria</taxon>
        <taxon>Bacillati</taxon>
        <taxon>Actinomycetota</taxon>
        <taxon>Actinomycetes</taxon>
        <taxon>Propionibacteriales</taxon>
        <taxon>Nocardioidaceae</taxon>
        <taxon>Aeromicrobium</taxon>
    </lineage>
</organism>
<proteinExistence type="predicted"/>
<feature type="domain" description="Helix-turn-helix" evidence="2">
    <location>
        <begin position="10"/>
        <end position="61"/>
    </location>
</feature>
<dbReference type="AlphaFoldDB" id="A0A8I0FWU5"/>
<dbReference type="Pfam" id="PF12728">
    <property type="entry name" value="HTH_17"/>
    <property type="match status" value="1"/>
</dbReference>
<name>A0A8I0FWU5_9ACTN</name>
<dbReference type="Proteomes" id="UP000659061">
    <property type="component" value="Unassembled WGS sequence"/>
</dbReference>
<dbReference type="EMBL" id="JACWMT010000001">
    <property type="protein sequence ID" value="MBD1268864.1"/>
    <property type="molecule type" value="Genomic_DNA"/>
</dbReference>
<reference evidence="3" key="1">
    <citation type="submission" date="2020-09" db="EMBL/GenBank/DDBJ databases">
        <title>Novel species in genus Aeromicrobium.</title>
        <authorList>
            <person name="Zhang G."/>
        </authorList>
    </citation>
    <scope>NUCLEOTIDE SEQUENCE</scope>
    <source>
        <strain evidence="3">SSW1-57</strain>
    </source>
</reference>
<sequence>MGAMAPEHQFLTANDVAETLKVDVRVVWGLLKSGELRGFQVGGRKMWRIEASALEDYIARQYERTARETSVNAAREPRSTPTAD</sequence>
<evidence type="ECO:0000313" key="4">
    <source>
        <dbReference type="Proteomes" id="UP000659061"/>
    </source>
</evidence>
<evidence type="ECO:0000256" key="1">
    <source>
        <dbReference type="SAM" id="MobiDB-lite"/>
    </source>
</evidence>